<organism evidence="2 3">
    <name type="scientific">Pelagibacterium luteolum</name>
    <dbReference type="NCBI Taxonomy" id="440168"/>
    <lineage>
        <taxon>Bacteria</taxon>
        <taxon>Pseudomonadati</taxon>
        <taxon>Pseudomonadota</taxon>
        <taxon>Alphaproteobacteria</taxon>
        <taxon>Hyphomicrobiales</taxon>
        <taxon>Devosiaceae</taxon>
        <taxon>Pelagibacterium</taxon>
    </lineage>
</organism>
<accession>A0A1G7WH19</accession>
<evidence type="ECO:0000313" key="2">
    <source>
        <dbReference type="EMBL" id="SDG71307.1"/>
    </source>
</evidence>
<dbReference type="Gene3D" id="1.10.150.20">
    <property type="entry name" value="5' to 3' exonuclease, C-terminal subdomain"/>
    <property type="match status" value="1"/>
</dbReference>
<gene>
    <name evidence="2" type="ORF">SAMN04487974_106160</name>
</gene>
<dbReference type="AlphaFoldDB" id="A0A1G7WH19"/>
<keyword evidence="1" id="KW-0812">Transmembrane</keyword>
<dbReference type="Proteomes" id="UP000199495">
    <property type="component" value="Unassembled WGS sequence"/>
</dbReference>
<evidence type="ECO:0008006" key="4">
    <source>
        <dbReference type="Google" id="ProtNLM"/>
    </source>
</evidence>
<evidence type="ECO:0000313" key="3">
    <source>
        <dbReference type="Proteomes" id="UP000199495"/>
    </source>
</evidence>
<sequence>MNPTPHIVESALLLIAAFFIGCCIGYLAKRFFGRRRAVEVANGTRPAEVSQPTGRVDDLKTIKGIGPKIESMLHENGVTRFEQIAAWDAREIAAMNEKLGTRGRIEREKWVSQARALIKVTSA</sequence>
<dbReference type="OrthoDB" id="9807941at2"/>
<keyword evidence="3" id="KW-1185">Reference proteome</keyword>
<protein>
    <recommendedName>
        <fullName evidence="4">NADH-quinone oxidoreductase subunit E</fullName>
    </recommendedName>
</protein>
<name>A0A1G7WH19_9HYPH</name>
<keyword evidence="1" id="KW-1133">Transmembrane helix</keyword>
<proteinExistence type="predicted"/>
<dbReference type="EMBL" id="FNCS01000006">
    <property type="protein sequence ID" value="SDG71307.1"/>
    <property type="molecule type" value="Genomic_DNA"/>
</dbReference>
<dbReference type="RefSeq" id="WP_090596634.1">
    <property type="nucleotide sequence ID" value="NZ_FNCS01000006.1"/>
</dbReference>
<reference evidence="2 3" key="1">
    <citation type="submission" date="2016-10" db="EMBL/GenBank/DDBJ databases">
        <authorList>
            <person name="de Groot N.N."/>
        </authorList>
    </citation>
    <scope>NUCLEOTIDE SEQUENCE [LARGE SCALE GENOMIC DNA]</scope>
    <source>
        <strain evidence="2 3">CGMCC 1.10267</strain>
    </source>
</reference>
<keyword evidence="1" id="KW-0472">Membrane</keyword>
<feature type="transmembrane region" description="Helical" evidence="1">
    <location>
        <begin position="6"/>
        <end position="28"/>
    </location>
</feature>
<dbReference type="STRING" id="440168.SAMN04487974_106160"/>
<evidence type="ECO:0000256" key="1">
    <source>
        <dbReference type="SAM" id="Phobius"/>
    </source>
</evidence>